<evidence type="ECO:0008006" key="4">
    <source>
        <dbReference type="Google" id="ProtNLM"/>
    </source>
</evidence>
<feature type="transmembrane region" description="Helical" evidence="1">
    <location>
        <begin position="38"/>
        <end position="56"/>
    </location>
</feature>
<evidence type="ECO:0000313" key="3">
    <source>
        <dbReference type="Proteomes" id="UP001596171"/>
    </source>
</evidence>
<dbReference type="Proteomes" id="UP001596171">
    <property type="component" value="Unassembled WGS sequence"/>
</dbReference>
<name>A0ABW1SNK7_9LACO</name>
<organism evidence="2 3">
    <name type="scientific">Lactiplantibacillus nangangensis</name>
    <dbReference type="NCBI Taxonomy" id="2559917"/>
    <lineage>
        <taxon>Bacteria</taxon>
        <taxon>Bacillati</taxon>
        <taxon>Bacillota</taxon>
        <taxon>Bacilli</taxon>
        <taxon>Lactobacillales</taxon>
        <taxon>Lactobacillaceae</taxon>
        <taxon>Lactiplantibacillus</taxon>
    </lineage>
</organism>
<dbReference type="EMBL" id="JBHSSE010000028">
    <property type="protein sequence ID" value="MFC6202863.1"/>
    <property type="molecule type" value="Genomic_DNA"/>
</dbReference>
<comment type="caution">
    <text evidence="2">The sequence shown here is derived from an EMBL/GenBank/DDBJ whole genome shotgun (WGS) entry which is preliminary data.</text>
</comment>
<gene>
    <name evidence="2" type="ORF">ACFP1L_13400</name>
</gene>
<accession>A0ABW1SNK7</accession>
<keyword evidence="1" id="KW-0472">Membrane</keyword>
<feature type="transmembrane region" description="Helical" evidence="1">
    <location>
        <begin position="68"/>
        <end position="85"/>
    </location>
</feature>
<protein>
    <recommendedName>
        <fullName evidence="4">Integral membrane protein</fullName>
    </recommendedName>
</protein>
<evidence type="ECO:0000256" key="1">
    <source>
        <dbReference type="SAM" id="Phobius"/>
    </source>
</evidence>
<proteinExistence type="predicted"/>
<keyword evidence="1" id="KW-1133">Transmembrane helix</keyword>
<feature type="transmembrane region" description="Helical" evidence="1">
    <location>
        <begin position="9"/>
        <end position="32"/>
    </location>
</feature>
<keyword evidence="3" id="KW-1185">Reference proteome</keyword>
<keyword evidence="1" id="KW-0812">Transmembrane</keyword>
<sequence length="86" mass="9436">MKPLNQDAIILRLGLVTGCWLLVQLLLLPSALHANATVLQLSGVALLAIIATIGLLDCYRAWKQRLNWCYAGTDLALLILVALLLW</sequence>
<evidence type="ECO:0000313" key="2">
    <source>
        <dbReference type="EMBL" id="MFC6202863.1"/>
    </source>
</evidence>
<reference evidence="3" key="1">
    <citation type="journal article" date="2019" name="Int. J. Syst. Evol. Microbiol.">
        <title>The Global Catalogue of Microorganisms (GCM) 10K type strain sequencing project: providing services to taxonomists for standard genome sequencing and annotation.</title>
        <authorList>
            <consortium name="The Broad Institute Genomics Platform"/>
            <consortium name="The Broad Institute Genome Sequencing Center for Infectious Disease"/>
            <person name="Wu L."/>
            <person name="Ma J."/>
        </authorList>
    </citation>
    <scope>NUCLEOTIDE SEQUENCE [LARGE SCALE GENOMIC DNA]</scope>
    <source>
        <strain evidence="3">CCM 8930</strain>
    </source>
</reference>
<dbReference type="RefSeq" id="WP_137616021.1">
    <property type="nucleotide sequence ID" value="NZ_BJDI01000006.1"/>
</dbReference>